<protein>
    <submittedName>
        <fullName evidence="1">Uncharacterized protein</fullName>
    </submittedName>
</protein>
<dbReference type="AlphaFoldDB" id="A0A6M3IG61"/>
<accession>A0A6M3IG61</accession>
<name>A0A6M3IG61_9ZZZZ</name>
<sequence length="96" mass="11387">MKEWKEYSQVEYKSSAFAISEFIKSSMWQDIKMLLEEGLRLTRDALEYAEDWESVMRLQQDADCLKRFLVMPEVILDDLENRAEGSNDNNREEKGD</sequence>
<reference evidence="1" key="1">
    <citation type="submission" date="2020-03" db="EMBL/GenBank/DDBJ databases">
        <title>The deep terrestrial virosphere.</title>
        <authorList>
            <person name="Holmfeldt K."/>
            <person name="Nilsson E."/>
            <person name="Simone D."/>
            <person name="Lopez-Fernandez M."/>
            <person name="Wu X."/>
            <person name="de Brujin I."/>
            <person name="Lundin D."/>
            <person name="Andersson A."/>
            <person name="Bertilsson S."/>
            <person name="Dopson M."/>
        </authorList>
    </citation>
    <scope>NUCLEOTIDE SEQUENCE</scope>
    <source>
        <strain evidence="1">MM415B01925</strain>
    </source>
</reference>
<evidence type="ECO:0000313" key="1">
    <source>
        <dbReference type="EMBL" id="QJA56127.1"/>
    </source>
</evidence>
<organism evidence="1">
    <name type="scientific">viral metagenome</name>
    <dbReference type="NCBI Taxonomy" id="1070528"/>
    <lineage>
        <taxon>unclassified sequences</taxon>
        <taxon>metagenomes</taxon>
        <taxon>organismal metagenomes</taxon>
    </lineage>
</organism>
<dbReference type="EMBL" id="MT141201">
    <property type="protein sequence ID" value="QJA56127.1"/>
    <property type="molecule type" value="Genomic_DNA"/>
</dbReference>
<gene>
    <name evidence="1" type="ORF">MM415B01925_0004</name>
</gene>
<proteinExistence type="predicted"/>